<organism evidence="1 2">
    <name type="scientific">Eucalyptus globulus</name>
    <name type="common">Tasmanian blue gum</name>
    <dbReference type="NCBI Taxonomy" id="34317"/>
    <lineage>
        <taxon>Eukaryota</taxon>
        <taxon>Viridiplantae</taxon>
        <taxon>Streptophyta</taxon>
        <taxon>Embryophyta</taxon>
        <taxon>Tracheophyta</taxon>
        <taxon>Spermatophyta</taxon>
        <taxon>Magnoliopsida</taxon>
        <taxon>eudicotyledons</taxon>
        <taxon>Gunneridae</taxon>
        <taxon>Pentapetalae</taxon>
        <taxon>rosids</taxon>
        <taxon>malvids</taxon>
        <taxon>Myrtales</taxon>
        <taxon>Myrtaceae</taxon>
        <taxon>Myrtoideae</taxon>
        <taxon>Eucalypteae</taxon>
        <taxon>Eucalyptus</taxon>
    </lineage>
</organism>
<comment type="caution">
    <text evidence="1">The sequence shown here is derived from an EMBL/GenBank/DDBJ whole genome shotgun (WGS) entry which is preliminary data.</text>
</comment>
<sequence>MENKDTRAHVISMENQVVQMMTLLADLSNQVKNLTLVAPVAPTMNLPIAPSDVLVAEPVGKGPVEDVPTATPTVINLKAPSKETSTLYFDEESSRCLAKIEKRLCMLQGYQLQGFDKLSPFTKVKVPEFYNEPDFRRKYDDIRCPKTYLKYYIGKMARYLDNPPLLINSFQDSLVGPALMWFIELDFKKIHTWEDFTDEFLQQYKFNTEISPT</sequence>
<dbReference type="AlphaFoldDB" id="A0ABD3K840"/>
<keyword evidence="2" id="KW-1185">Reference proteome</keyword>
<evidence type="ECO:0000313" key="2">
    <source>
        <dbReference type="Proteomes" id="UP001634007"/>
    </source>
</evidence>
<reference evidence="1 2" key="1">
    <citation type="submission" date="2024-11" db="EMBL/GenBank/DDBJ databases">
        <title>Chromosome-level genome assembly of Eucalyptus globulus Labill. provides insights into its genome evolution.</title>
        <authorList>
            <person name="Li X."/>
        </authorList>
    </citation>
    <scope>NUCLEOTIDE SEQUENCE [LARGE SCALE GENOMIC DNA]</scope>
    <source>
        <strain evidence="1">CL2024</strain>
        <tissue evidence="1">Fresh tender leaves</tissue>
    </source>
</reference>
<proteinExistence type="predicted"/>
<gene>
    <name evidence="1" type="ORF">ACJRO7_024013</name>
</gene>
<accession>A0ABD3K840</accession>
<dbReference type="EMBL" id="JBJKBG010000006">
    <property type="protein sequence ID" value="KAL3734769.1"/>
    <property type="molecule type" value="Genomic_DNA"/>
</dbReference>
<evidence type="ECO:0000313" key="1">
    <source>
        <dbReference type="EMBL" id="KAL3734769.1"/>
    </source>
</evidence>
<name>A0ABD3K840_EUCGL</name>
<evidence type="ECO:0008006" key="3">
    <source>
        <dbReference type="Google" id="ProtNLM"/>
    </source>
</evidence>
<dbReference type="Proteomes" id="UP001634007">
    <property type="component" value="Unassembled WGS sequence"/>
</dbReference>
<protein>
    <recommendedName>
        <fullName evidence="3">Retrotransposon gag domain-containing protein</fullName>
    </recommendedName>
</protein>